<dbReference type="EMBL" id="WXFA01000006">
    <property type="protein sequence ID" value="MBM3091597.1"/>
    <property type="molecule type" value="Genomic_DNA"/>
</dbReference>
<evidence type="ECO:0000313" key="1">
    <source>
        <dbReference type="EMBL" id="MBM3091597.1"/>
    </source>
</evidence>
<organism evidence="1 2">
    <name type="scientific">Ensifer canadensis</name>
    <dbReference type="NCBI Taxonomy" id="555315"/>
    <lineage>
        <taxon>Bacteria</taxon>
        <taxon>Pseudomonadati</taxon>
        <taxon>Pseudomonadota</taxon>
        <taxon>Alphaproteobacteria</taxon>
        <taxon>Hyphomicrobiales</taxon>
        <taxon>Rhizobiaceae</taxon>
        <taxon>Sinorhizobium/Ensifer group</taxon>
        <taxon>Ensifer</taxon>
    </lineage>
</organism>
<name>A0AAW4FLT2_9HYPH</name>
<keyword evidence="2" id="KW-1185">Reference proteome</keyword>
<proteinExistence type="predicted"/>
<dbReference type="Proteomes" id="UP000744980">
    <property type="component" value="Unassembled WGS sequence"/>
</dbReference>
<dbReference type="RefSeq" id="WP_203527972.1">
    <property type="nucleotide sequence ID" value="NZ_CP083370.1"/>
</dbReference>
<reference evidence="1 2" key="1">
    <citation type="submission" date="2020-01" db="EMBL/GenBank/DDBJ databases">
        <title>Draft genome assembly of Ensifer adhaerens T173.</title>
        <authorList>
            <person name="Craig J.E."/>
            <person name="Stinchcombe J.R."/>
        </authorList>
    </citation>
    <scope>NUCLEOTIDE SEQUENCE [LARGE SCALE GENOMIC DNA]</scope>
    <source>
        <strain evidence="1 2">T173</strain>
    </source>
</reference>
<gene>
    <name evidence="1" type="ORF">GFB56_12300</name>
</gene>
<evidence type="ECO:0000313" key="2">
    <source>
        <dbReference type="Proteomes" id="UP000744980"/>
    </source>
</evidence>
<sequence>MNKSLIVVVRESATYTISRDCDFGAKLAHAVESFDRTRVPQTVSVGAFGSTAKVVGGDFPGATQVYVVQENDAERVTSDRGSQAALDAMVNVLRGHGYQCIRSIQKAQGKGSPVA</sequence>
<comment type="caution">
    <text evidence="1">The sequence shown here is derived from an EMBL/GenBank/DDBJ whole genome shotgun (WGS) entry which is preliminary data.</text>
</comment>
<protein>
    <submittedName>
        <fullName evidence="1">Uncharacterized protein</fullName>
    </submittedName>
</protein>
<dbReference type="AlphaFoldDB" id="A0AAW4FLT2"/>
<accession>A0AAW4FLT2</accession>